<keyword evidence="8" id="KW-1185">Reference proteome</keyword>
<gene>
    <name evidence="7" type="ORF">PLOB_00024202</name>
</gene>
<organism evidence="7 8">
    <name type="scientific">Porites lobata</name>
    <dbReference type="NCBI Taxonomy" id="104759"/>
    <lineage>
        <taxon>Eukaryota</taxon>
        <taxon>Metazoa</taxon>
        <taxon>Cnidaria</taxon>
        <taxon>Anthozoa</taxon>
        <taxon>Hexacorallia</taxon>
        <taxon>Scleractinia</taxon>
        <taxon>Fungiina</taxon>
        <taxon>Poritidae</taxon>
        <taxon>Porites</taxon>
    </lineage>
</organism>
<sequence>MADDIDDLLDECETKFCGNSKSSSQNHPNKTNSRSSKKATRNEKIGTKSSQTKNVERDELNDMINECMDDGPEIPEVHEKHLTQISSSSQKDSSSSRKKCVKVFLGGSKFAKGLSTGSEERVCDKLRCTSCDFNVVILNDYEWHEDCDYLFFRNNIPDFDKLKSKLSRKRGCCAYACQCSWRSIVQLTELWSGDPHLKWVCGKHS</sequence>
<keyword evidence="3" id="KW-0963">Cytoplasm</keyword>
<evidence type="ECO:0000256" key="6">
    <source>
        <dbReference type="SAM" id="MobiDB-lite"/>
    </source>
</evidence>
<proteinExistence type="predicted"/>
<accession>A0ABN8NN87</accession>
<evidence type="ECO:0000256" key="3">
    <source>
        <dbReference type="ARBA" id="ARBA00022490"/>
    </source>
</evidence>
<evidence type="ECO:0000256" key="1">
    <source>
        <dbReference type="ARBA" id="ARBA00004437"/>
    </source>
</evidence>
<protein>
    <recommendedName>
        <fullName evidence="5">Cilia- and flagella-associated protein 418</fullName>
    </recommendedName>
</protein>
<evidence type="ECO:0000256" key="2">
    <source>
        <dbReference type="ARBA" id="ARBA00004496"/>
    </source>
</evidence>
<dbReference type="Proteomes" id="UP001159405">
    <property type="component" value="Unassembled WGS sequence"/>
</dbReference>
<feature type="compositionally biased region" description="Polar residues" evidence="6">
    <location>
        <begin position="17"/>
        <end position="34"/>
    </location>
</feature>
<evidence type="ECO:0000313" key="7">
    <source>
        <dbReference type="EMBL" id="CAH3116021.1"/>
    </source>
</evidence>
<comment type="caution">
    <text evidence="7">The sequence shown here is derived from an EMBL/GenBank/DDBJ whole genome shotgun (WGS) entry which is preliminary data.</text>
</comment>
<dbReference type="Pfam" id="PF14996">
    <property type="entry name" value="RMP"/>
    <property type="match status" value="1"/>
</dbReference>
<dbReference type="PANTHER" id="PTHR33958:SF1">
    <property type="entry name" value="CILIA- AND FLAGELLA-ASSOCIATED PROTEIN 418"/>
    <property type="match status" value="1"/>
</dbReference>
<name>A0ABN8NN87_9CNID</name>
<comment type="function">
    <text evidence="4">May be involved in photoreceptor outer segment disk morphogenesis.</text>
</comment>
<reference evidence="7 8" key="1">
    <citation type="submission" date="2022-05" db="EMBL/GenBank/DDBJ databases">
        <authorList>
            <consortium name="Genoscope - CEA"/>
            <person name="William W."/>
        </authorList>
    </citation>
    <scope>NUCLEOTIDE SEQUENCE [LARGE SCALE GENOMIC DNA]</scope>
</reference>
<dbReference type="EMBL" id="CALNXK010000029">
    <property type="protein sequence ID" value="CAH3116021.1"/>
    <property type="molecule type" value="Genomic_DNA"/>
</dbReference>
<dbReference type="InterPro" id="IPR029239">
    <property type="entry name" value="CFAP418"/>
</dbReference>
<evidence type="ECO:0000256" key="5">
    <source>
        <dbReference type="ARBA" id="ARBA00026215"/>
    </source>
</evidence>
<evidence type="ECO:0000313" key="8">
    <source>
        <dbReference type="Proteomes" id="UP001159405"/>
    </source>
</evidence>
<evidence type="ECO:0000256" key="4">
    <source>
        <dbReference type="ARBA" id="ARBA00024819"/>
    </source>
</evidence>
<comment type="subcellular location">
    <subcellularLocation>
        <location evidence="2">Cytoplasm</location>
    </subcellularLocation>
    <subcellularLocation>
        <location evidence="1">Photoreceptor inner segment</location>
    </subcellularLocation>
</comment>
<dbReference type="PANTHER" id="PTHR33958">
    <property type="entry name" value="PROTEIN C8ORF37"/>
    <property type="match status" value="1"/>
</dbReference>
<feature type="region of interest" description="Disordered" evidence="6">
    <location>
        <begin position="16"/>
        <end position="58"/>
    </location>
</feature>